<dbReference type="EMBL" id="BAAAOA010000010">
    <property type="protein sequence ID" value="GAA1752099.1"/>
    <property type="molecule type" value="Genomic_DNA"/>
</dbReference>
<keyword evidence="2" id="KW-1185">Reference proteome</keyword>
<evidence type="ECO:0000313" key="2">
    <source>
        <dbReference type="Proteomes" id="UP001501204"/>
    </source>
</evidence>
<evidence type="ECO:0008006" key="3">
    <source>
        <dbReference type="Google" id="ProtNLM"/>
    </source>
</evidence>
<gene>
    <name evidence="1" type="ORF">GCM10009767_08920</name>
</gene>
<dbReference type="RefSeq" id="WP_344120159.1">
    <property type="nucleotide sequence ID" value="NZ_BAAAOA010000010.1"/>
</dbReference>
<dbReference type="Proteomes" id="UP001501204">
    <property type="component" value="Unassembled WGS sequence"/>
</dbReference>
<accession>A0ABP4WDP3</accession>
<reference evidence="2" key="1">
    <citation type="journal article" date="2019" name="Int. J. Syst. Evol. Microbiol.">
        <title>The Global Catalogue of Microorganisms (GCM) 10K type strain sequencing project: providing services to taxonomists for standard genome sequencing and annotation.</title>
        <authorList>
            <consortium name="The Broad Institute Genomics Platform"/>
            <consortium name="The Broad Institute Genome Sequencing Center for Infectious Disease"/>
            <person name="Wu L."/>
            <person name="Ma J."/>
        </authorList>
    </citation>
    <scope>NUCLEOTIDE SEQUENCE [LARGE SCALE GENOMIC DNA]</scope>
    <source>
        <strain evidence="2">JCM 14735</strain>
    </source>
</reference>
<evidence type="ECO:0000313" key="1">
    <source>
        <dbReference type="EMBL" id="GAA1752099.1"/>
    </source>
</evidence>
<proteinExistence type="predicted"/>
<comment type="caution">
    <text evidence="1">The sequence shown here is derived from an EMBL/GenBank/DDBJ whole genome shotgun (WGS) entry which is preliminary data.</text>
</comment>
<protein>
    <recommendedName>
        <fullName evidence="3">DNA-binding protein</fullName>
    </recommendedName>
</protein>
<name>A0ABP4WDP3_9MICC</name>
<organism evidence="1 2">
    <name type="scientific">Kocuria aegyptia</name>
    <dbReference type="NCBI Taxonomy" id="330943"/>
    <lineage>
        <taxon>Bacteria</taxon>
        <taxon>Bacillati</taxon>
        <taxon>Actinomycetota</taxon>
        <taxon>Actinomycetes</taxon>
        <taxon>Micrococcales</taxon>
        <taxon>Micrococcaceae</taxon>
        <taxon>Kocuria</taxon>
    </lineage>
</organism>
<sequence length="134" mass="13940">MTRTGSGDARPTPGTGAIDVVAEAPVCAGDLDPSTAAGGRRRVMATGLVVEVTVPPAGGPQNYTALLVPDSPQAPGDEALVAPRPLRLVWHGQRTVPGVTAGTRLRCVGVVSFRDGRPSMFNPRYEIIAKQVSR</sequence>